<name>A0A0R1RL81_9LACO</name>
<dbReference type="OrthoDB" id="95278at2"/>
<evidence type="ECO:0000313" key="2">
    <source>
        <dbReference type="EMBL" id="KRL54200.1"/>
    </source>
</evidence>
<dbReference type="PATRIC" id="fig|1114972.6.peg.603"/>
<dbReference type="Pfam" id="PF07997">
    <property type="entry name" value="DUF1694"/>
    <property type="match status" value="1"/>
</dbReference>
<organism evidence="2 3">
    <name type="scientific">Furfurilactobacillus rossiae DSM 15814</name>
    <dbReference type="NCBI Taxonomy" id="1114972"/>
    <lineage>
        <taxon>Bacteria</taxon>
        <taxon>Bacillati</taxon>
        <taxon>Bacillota</taxon>
        <taxon>Bacilli</taxon>
        <taxon>Lactobacillales</taxon>
        <taxon>Lactobacillaceae</taxon>
        <taxon>Furfurilactobacillus</taxon>
    </lineage>
</organism>
<dbReference type="InterPro" id="IPR029064">
    <property type="entry name" value="Ribosomal_eL30-like_sf"/>
</dbReference>
<dbReference type="PIRSF" id="PIRSF034303">
    <property type="entry name" value="DUF1694"/>
    <property type="match status" value="1"/>
</dbReference>
<dbReference type="eggNOG" id="COG5506">
    <property type="taxonomic scope" value="Bacteria"/>
</dbReference>
<evidence type="ECO:0008006" key="4">
    <source>
        <dbReference type="Google" id="ProtNLM"/>
    </source>
</evidence>
<protein>
    <recommendedName>
        <fullName evidence="4">DUF1694 domain-containing protein</fullName>
    </recommendedName>
</protein>
<keyword evidence="3" id="KW-1185">Reference proteome</keyword>
<dbReference type="Gene3D" id="3.30.1330.30">
    <property type="match status" value="1"/>
</dbReference>
<reference evidence="2 3" key="1">
    <citation type="journal article" date="2015" name="Genome Announc.">
        <title>Expanding the biotechnology potential of lactobacilli through comparative genomics of 213 strains and associated genera.</title>
        <authorList>
            <person name="Sun Z."/>
            <person name="Harris H.M."/>
            <person name="McCann A."/>
            <person name="Guo C."/>
            <person name="Argimon S."/>
            <person name="Zhang W."/>
            <person name="Yang X."/>
            <person name="Jeffery I.B."/>
            <person name="Cooney J.C."/>
            <person name="Kagawa T.F."/>
            <person name="Liu W."/>
            <person name="Song Y."/>
            <person name="Salvetti E."/>
            <person name="Wrobel A."/>
            <person name="Rasinkangas P."/>
            <person name="Parkhill J."/>
            <person name="Rea M.C."/>
            <person name="O'Sullivan O."/>
            <person name="Ritari J."/>
            <person name="Douillard F.P."/>
            <person name="Paul Ross R."/>
            <person name="Yang R."/>
            <person name="Briner A.E."/>
            <person name="Felis G.E."/>
            <person name="de Vos W.M."/>
            <person name="Barrangou R."/>
            <person name="Klaenhammer T.R."/>
            <person name="Caufield P.W."/>
            <person name="Cui Y."/>
            <person name="Zhang H."/>
            <person name="O'Toole P.W."/>
        </authorList>
    </citation>
    <scope>NUCLEOTIDE SEQUENCE [LARGE SCALE GENOMIC DNA]</scope>
    <source>
        <strain evidence="2 3">DSM 15814</strain>
    </source>
</reference>
<feature type="region of interest" description="Disordered" evidence="1">
    <location>
        <begin position="1"/>
        <end position="22"/>
    </location>
</feature>
<gene>
    <name evidence="2" type="ORF">FD35_GL000603</name>
</gene>
<sequence length="160" mass="17784">MADNHGTDGDTNQRLSNAIYGTPKINPDEQRHYLGTFRERVALTMTVAQLKSGDYLTAFGNDLSQRDEVNNTVLMNGNLGQDVLGPYIRATTMHAVSFTIKNDPEYKIGDDDLALVVTAKTAIDVNPVDIAKKYAGQTSSDNEQSQPVRKTSFWQRLFNK</sequence>
<dbReference type="InterPro" id="IPR012543">
    <property type="entry name" value="DUF1694"/>
</dbReference>
<comment type="caution">
    <text evidence="2">The sequence shown here is derived from an EMBL/GenBank/DDBJ whole genome shotgun (WGS) entry which is preliminary data.</text>
</comment>
<dbReference type="Proteomes" id="UP000051999">
    <property type="component" value="Unassembled WGS sequence"/>
</dbReference>
<dbReference type="AlphaFoldDB" id="A0A0R1RL81"/>
<dbReference type="SUPFAM" id="SSF160515">
    <property type="entry name" value="YueI-like"/>
    <property type="match status" value="1"/>
</dbReference>
<evidence type="ECO:0000313" key="3">
    <source>
        <dbReference type="Proteomes" id="UP000051999"/>
    </source>
</evidence>
<evidence type="ECO:0000256" key="1">
    <source>
        <dbReference type="SAM" id="MobiDB-lite"/>
    </source>
</evidence>
<dbReference type="EMBL" id="AZFF01000010">
    <property type="protein sequence ID" value="KRL54200.1"/>
    <property type="molecule type" value="Genomic_DNA"/>
</dbReference>
<accession>A0A0R1RL81</accession>
<proteinExistence type="predicted"/>
<dbReference type="RefSeq" id="WP_017261224.1">
    <property type="nucleotide sequence ID" value="NZ_AUAW01000011.1"/>
</dbReference>
<dbReference type="STRING" id="1114972.FD35_GL000603"/>